<evidence type="ECO:0000256" key="6">
    <source>
        <dbReference type="SAM" id="MobiDB-lite"/>
    </source>
</evidence>
<proteinExistence type="predicted"/>
<evidence type="ECO:0000256" key="1">
    <source>
        <dbReference type="ARBA" id="ARBA00022475"/>
    </source>
</evidence>
<evidence type="ECO:0000256" key="7">
    <source>
        <dbReference type="SAM" id="Phobius"/>
    </source>
</evidence>
<evidence type="ECO:0000256" key="2">
    <source>
        <dbReference type="ARBA" id="ARBA00022618"/>
    </source>
</evidence>
<feature type="region of interest" description="Disordered" evidence="6">
    <location>
        <begin position="1"/>
        <end position="90"/>
    </location>
</feature>
<comment type="caution">
    <text evidence="10">The sequence shown here is derived from an EMBL/GenBank/DDBJ whole genome shotgun (WGS) entry which is preliminary data.</text>
</comment>
<keyword evidence="3 7" id="KW-0812">Transmembrane</keyword>
<protein>
    <submittedName>
        <fullName evidence="10">POTRA domain, FtsQ-type superfamily</fullName>
    </submittedName>
</protein>
<dbReference type="PANTHER" id="PTHR37820:SF1">
    <property type="entry name" value="CELL DIVISION PROTEIN FTSQ"/>
    <property type="match status" value="1"/>
</dbReference>
<dbReference type="InterPro" id="IPR050487">
    <property type="entry name" value="FtsQ_DivIB"/>
</dbReference>
<dbReference type="Pfam" id="PF03799">
    <property type="entry name" value="FtsQ_DivIB_C"/>
    <property type="match status" value="1"/>
</dbReference>
<keyword evidence="4 7" id="KW-1133">Transmembrane helix</keyword>
<evidence type="ECO:0000313" key="11">
    <source>
        <dbReference type="Proteomes" id="UP000029074"/>
    </source>
</evidence>
<dbReference type="EMBL" id="JGYW01000004">
    <property type="protein sequence ID" value="KFI59212.1"/>
    <property type="molecule type" value="Genomic_DNA"/>
</dbReference>
<organism evidence="10 11">
    <name type="scientific">Bifidobacterium gallicum DSM 20093 = LMG 11596</name>
    <dbReference type="NCBI Taxonomy" id="561180"/>
    <lineage>
        <taxon>Bacteria</taxon>
        <taxon>Bacillati</taxon>
        <taxon>Actinomycetota</taxon>
        <taxon>Actinomycetes</taxon>
        <taxon>Bifidobacteriales</taxon>
        <taxon>Bifidobacteriaceae</taxon>
        <taxon>Bifidobacterium</taxon>
    </lineage>
</organism>
<keyword evidence="2" id="KW-0132">Cell division</keyword>
<feature type="compositionally biased region" description="Polar residues" evidence="6">
    <location>
        <begin position="48"/>
        <end position="74"/>
    </location>
</feature>
<dbReference type="InterPro" id="IPR013685">
    <property type="entry name" value="POTRA_FtsQ_type"/>
</dbReference>
<evidence type="ECO:0000313" key="10">
    <source>
        <dbReference type="EMBL" id="KFI59212.1"/>
    </source>
</evidence>
<gene>
    <name evidence="10" type="ORF">BGLCM_0804</name>
</gene>
<dbReference type="Pfam" id="PF08478">
    <property type="entry name" value="POTRA_1"/>
    <property type="match status" value="1"/>
</dbReference>
<feature type="domain" description="POTRA" evidence="9">
    <location>
        <begin position="218"/>
        <end position="282"/>
    </location>
</feature>
<keyword evidence="1" id="KW-1003">Cell membrane</keyword>
<evidence type="ECO:0000259" key="8">
    <source>
        <dbReference type="Pfam" id="PF03799"/>
    </source>
</evidence>
<name>A0A087AKB2_9BIFI</name>
<dbReference type="InterPro" id="IPR005548">
    <property type="entry name" value="Cell_div_FtsQ/DivIB_C"/>
</dbReference>
<feature type="compositionally biased region" description="Polar residues" evidence="6">
    <location>
        <begin position="14"/>
        <end position="37"/>
    </location>
</feature>
<dbReference type="Proteomes" id="UP000029074">
    <property type="component" value="Unassembled WGS sequence"/>
</dbReference>
<feature type="transmembrane region" description="Helical" evidence="7">
    <location>
        <begin position="186"/>
        <end position="208"/>
    </location>
</feature>
<dbReference type="AlphaFoldDB" id="A0A087AKB2"/>
<feature type="compositionally biased region" description="Low complexity" evidence="6">
    <location>
        <begin position="75"/>
        <end position="86"/>
    </location>
</feature>
<evidence type="ECO:0000256" key="5">
    <source>
        <dbReference type="ARBA" id="ARBA00023306"/>
    </source>
</evidence>
<keyword evidence="5" id="KW-0131">Cell cycle</keyword>
<reference evidence="10 11" key="1">
    <citation type="submission" date="2014-03" db="EMBL/GenBank/DDBJ databases">
        <title>Genomics of Bifidobacteria.</title>
        <authorList>
            <person name="Ventura M."/>
            <person name="Milani C."/>
            <person name="Lugli G.A."/>
        </authorList>
    </citation>
    <scope>NUCLEOTIDE SEQUENCE [LARGE SCALE GENOMIC DNA]</scope>
    <source>
        <strain evidence="10 11">LMG 11596</strain>
    </source>
</reference>
<dbReference type="GO" id="GO:0051301">
    <property type="term" value="P:cell division"/>
    <property type="evidence" value="ECO:0007669"/>
    <property type="project" value="UniProtKB-KW"/>
</dbReference>
<evidence type="ECO:0000259" key="9">
    <source>
        <dbReference type="Pfam" id="PF08478"/>
    </source>
</evidence>
<keyword evidence="11" id="KW-1185">Reference proteome</keyword>
<dbReference type="PANTHER" id="PTHR37820">
    <property type="entry name" value="CELL DIVISION PROTEIN DIVIB"/>
    <property type="match status" value="1"/>
</dbReference>
<feature type="domain" description="Cell division protein FtsQ/DivIB C-terminal" evidence="8">
    <location>
        <begin position="297"/>
        <end position="397"/>
    </location>
</feature>
<dbReference type="RefSeq" id="WP_238548629.1">
    <property type="nucleotide sequence ID" value="NZ_ABXB03000001.1"/>
</dbReference>
<evidence type="ECO:0000256" key="3">
    <source>
        <dbReference type="ARBA" id="ARBA00022692"/>
    </source>
</evidence>
<accession>A0A087AKB2</accession>
<dbReference type="GO" id="GO:0005886">
    <property type="term" value="C:plasma membrane"/>
    <property type="evidence" value="ECO:0007669"/>
    <property type="project" value="TreeGrafter"/>
</dbReference>
<evidence type="ECO:0000256" key="4">
    <source>
        <dbReference type="ARBA" id="ARBA00022989"/>
    </source>
</evidence>
<dbReference type="Gene3D" id="3.10.20.310">
    <property type="entry name" value="membrane protein fhac"/>
    <property type="match status" value="1"/>
</dbReference>
<sequence>MARRTPRSASSSPQHPSDQPRSARSVVSSGNQSSKQPQQRKGRAVRSMRSTAQPTHEQQQTVPRKTRVMSSSSGTATNRDAATRTTQKQKRVKHVLSRKVSFSAAKGKPRTITSRDAKDRQAPQAVSVLNRSTPGSFVDARKMPSEDVVRKTLDETTQSMGVVVRPKVLDFANRHKERRSVEVRTVLVRAGIIAAVIAAIAGIIWVLFFSPMLRLDASNITVSGANDWVNETRIMSIARTQAGKSLLLVSDAAVEDDLKNIPGVSQAEATKKFPNKFDVSIVSQRPAAMLKKRGTDQLTAVDSRGRILNSVEGKKVDGIPVIEVDDAADAVKSKGVLAALTILDALPEWMRSEVTQVTAATQDSIITKLNTGVTVDWGSAADLKLKLAVVDKIINDPNILGNKTEVNVSAPQRPIIK</sequence>
<keyword evidence="7" id="KW-0472">Membrane</keyword>